<evidence type="ECO:0000313" key="1">
    <source>
        <dbReference type="EMBL" id="GAA5496363.1"/>
    </source>
</evidence>
<keyword evidence="2" id="KW-1185">Reference proteome</keyword>
<proteinExistence type="predicted"/>
<reference evidence="1 2" key="1">
    <citation type="submission" date="2024-02" db="EMBL/GenBank/DDBJ databases">
        <title>Rubritalea halochordaticola NBRC 107102.</title>
        <authorList>
            <person name="Ichikawa N."/>
            <person name="Katano-Makiyama Y."/>
            <person name="Hidaka K."/>
        </authorList>
    </citation>
    <scope>NUCLEOTIDE SEQUENCE [LARGE SCALE GENOMIC DNA]</scope>
    <source>
        <strain evidence="1 2">NBRC 107102</strain>
    </source>
</reference>
<organism evidence="1 2">
    <name type="scientific">Rubritalea halochordaticola</name>
    <dbReference type="NCBI Taxonomy" id="714537"/>
    <lineage>
        <taxon>Bacteria</taxon>
        <taxon>Pseudomonadati</taxon>
        <taxon>Verrucomicrobiota</taxon>
        <taxon>Verrucomicrobiia</taxon>
        <taxon>Verrucomicrobiales</taxon>
        <taxon>Rubritaleaceae</taxon>
        <taxon>Rubritalea</taxon>
    </lineage>
</organism>
<gene>
    <name evidence="1" type="ORF">Rhal01_02546</name>
</gene>
<dbReference type="Proteomes" id="UP001424741">
    <property type="component" value="Unassembled WGS sequence"/>
</dbReference>
<accession>A0ABP9V1H7</accession>
<dbReference type="EMBL" id="BAABRL010000008">
    <property type="protein sequence ID" value="GAA5496363.1"/>
    <property type="molecule type" value="Genomic_DNA"/>
</dbReference>
<dbReference type="RefSeq" id="WP_346189047.1">
    <property type="nucleotide sequence ID" value="NZ_BAABRL010000008.1"/>
</dbReference>
<protein>
    <recommendedName>
        <fullName evidence="3">HEAT repeat domain-containing protein</fullName>
    </recommendedName>
</protein>
<evidence type="ECO:0000313" key="2">
    <source>
        <dbReference type="Proteomes" id="UP001424741"/>
    </source>
</evidence>
<evidence type="ECO:0008006" key="3">
    <source>
        <dbReference type="Google" id="ProtNLM"/>
    </source>
</evidence>
<sequence>MTTRILTEINSVNWAGYPHPCGQDQGKIPALLTQLLDDQESTAYTAACELWNITAHQGNVGPSAVPLLPLLMDIVPTLSERIQVELFDTLYQFAVAAHVQEPAGWQAELRREFLSFKPQFTAFTESTSEEIRHFAGEIILLLDQ</sequence>
<name>A0ABP9V1H7_9BACT</name>
<comment type="caution">
    <text evidence="1">The sequence shown here is derived from an EMBL/GenBank/DDBJ whole genome shotgun (WGS) entry which is preliminary data.</text>
</comment>